<dbReference type="Gene3D" id="3.90.1150.50">
    <property type="entry name" value="Transcription-repair-coupling factor, D7 domain"/>
    <property type="match status" value="1"/>
</dbReference>
<dbReference type="HOGENOM" id="CLU_005122_0_3_4"/>
<dbReference type="Pfam" id="PF17757">
    <property type="entry name" value="UvrB_inter"/>
    <property type="match status" value="1"/>
</dbReference>
<dbReference type="InterPro" id="IPR027417">
    <property type="entry name" value="P-loop_NTPase"/>
</dbReference>
<keyword evidence="2 13" id="KW-0963">Cytoplasm</keyword>
<dbReference type="HAMAP" id="MF_00969">
    <property type="entry name" value="TRCF"/>
    <property type="match status" value="1"/>
</dbReference>
<dbReference type="SMART" id="SM00487">
    <property type="entry name" value="DEXDc"/>
    <property type="match status" value="1"/>
</dbReference>
<dbReference type="PANTHER" id="PTHR47964">
    <property type="entry name" value="ATP-DEPENDENT DNA HELICASE HOMOLOG RECG, CHLOROPLASTIC"/>
    <property type="match status" value="1"/>
</dbReference>
<evidence type="ECO:0000256" key="8">
    <source>
        <dbReference type="ARBA" id="ARBA00023125"/>
    </source>
</evidence>
<evidence type="ECO:0000256" key="4">
    <source>
        <dbReference type="ARBA" id="ARBA00022763"/>
    </source>
</evidence>
<sequence length="1154" mass="132875">MNLSNTKNTPYTIQKLLSKLDNHKKYQYGKPYGSGLSFLVGNIKQYYKYPIIIVTHNSLESQQIAGEIGVLYSKLRVFNMPDWETLPYDIFSPNQSLISERLKTLYELLNNNIDVLVIPINAVINYISPIDFIASYSFIYKKDDFINEENLLNQFKIANYKQVSQVADFGEFCIRGSIIDIFPMGSSTAYRLDLLDNKIESIRTFNIETQCSTGYIESIEVLPGKEFPVDEKSINYFRSKFREYFEGDPSKYSIYKNISKSNIFPGIEYYLPLFFEEKTTIFDYLQKESLFITLENINETIEQFSRDTQDRYNFLKHDIERPILKPEDLFLDQENFYKKINNFKHLSINLKQNDEFEKIPNISILENNLNIVKSIKETIRDKKSKIIICVDANSRKEIITNTLKTNSQINIVSHKNIESFFNSADQIGITIAPINYGFKYISENLTVITENDLYPNTYNEKNYKKNKINKKSQEANFRDIAELSIGDPVVHYQYGVGRYKGLVNMNVGQDQMEFLHLEYAKKTNLYVPITNLNLISRYIGIDPENAPLHQLGSDTWEKKYKKAIQQIHDTAAELLDIYSKRALKKGHAFLSNNDDYNKFVEDFEFTETIDQEQAIQSVLKDMSLEKPMDRLVCGDVGFGKTEVALRASFIAVSNNKQVIILCPTTLLAEQHTQTFSKRFANWPIKISELSRMKSRKEILHTISAINDGIVDIIIGTHKILSSEIKFKNLGLVVIDEEHRFGVRQKEMFKNIRSEVDVLSLTATPIPRTLSMSLEGIRDFSIITTAPQKRLPIKTFIRYQDNSIIVEAIRREIRRGGQVYFLHNEISTIHNKKDLIEQLLPEIKVAIAHGQMLARNLENIMKDFCQKKYDVLLCTTIIENGIDIPNANTIIINRADTFGLAQLHQLRGRVGRSHHQAYAYLLIPNEGSITSQANKRLNAIQNMEDLGSGFYLALHDLEIRGSGEILGESQSGNIQEIGYSLYNEMLSEAIAKIKDGKETNLTHLTIPASCEINLGVSSILPSEYCPDISARLALYKRLSHAHNEDEILKIQYEIEDRFGKLPDPAENLIITHKLRILADKLHIKKLIVENNRIILIFEENTSADIEKIISLTKNNRNIKLSSDNKIFLLNNKDYKSKINELFNILNYLNNNSYIK</sequence>
<comment type="subcellular location">
    <subcellularLocation>
        <location evidence="1 13">Cytoplasm</location>
    </subcellularLocation>
</comment>
<dbReference type="Pfam" id="PF02559">
    <property type="entry name" value="CarD_TRCF_RID"/>
    <property type="match status" value="1"/>
</dbReference>
<dbReference type="KEGG" id="kct:CDEE_0790"/>
<keyword evidence="5 13" id="KW-0378">Hydrolase</keyword>
<dbReference type="Gene3D" id="3.30.2060.10">
    <property type="entry name" value="Penicillin-binding protein 1b domain"/>
    <property type="match status" value="1"/>
</dbReference>
<dbReference type="FunFam" id="3.40.50.300:FF:000546">
    <property type="entry name" value="Transcription-repair-coupling factor"/>
    <property type="match status" value="1"/>
</dbReference>
<dbReference type="GO" id="GO:0003684">
    <property type="term" value="F:damaged DNA binding"/>
    <property type="evidence" value="ECO:0007669"/>
    <property type="project" value="InterPro"/>
</dbReference>
<evidence type="ECO:0000259" key="15">
    <source>
        <dbReference type="PROSITE" id="PS51194"/>
    </source>
</evidence>
<dbReference type="GO" id="GO:0016787">
    <property type="term" value="F:hydrolase activity"/>
    <property type="evidence" value="ECO:0007669"/>
    <property type="project" value="UniProtKB-KW"/>
</dbReference>
<dbReference type="InterPro" id="IPR003711">
    <property type="entry name" value="CarD-like/TRCF_RID"/>
</dbReference>
<evidence type="ECO:0000256" key="13">
    <source>
        <dbReference type="HAMAP-Rule" id="MF_00969"/>
    </source>
</evidence>
<dbReference type="CDD" id="cd17991">
    <property type="entry name" value="DEXHc_TRCF"/>
    <property type="match status" value="1"/>
</dbReference>
<keyword evidence="4 13" id="KW-0227">DNA damage</keyword>
<keyword evidence="9 13" id="KW-0234">DNA repair</keyword>
<evidence type="ECO:0000256" key="6">
    <source>
        <dbReference type="ARBA" id="ARBA00022806"/>
    </source>
</evidence>
<dbReference type="EC" id="3.6.4.-" evidence="13"/>
<comment type="function">
    <text evidence="13">Couples transcription and DNA repair by recognizing RNA polymerase (RNAP) stalled at DNA lesions. Mediates ATP-dependent release of RNAP and its truncated transcript from the DNA, and recruitment of nucleotide excision repair machinery to the damaged site.</text>
</comment>
<keyword evidence="3 13" id="KW-0547">Nucleotide-binding</keyword>
<dbReference type="eggNOG" id="COG1197">
    <property type="taxonomic scope" value="Bacteria"/>
</dbReference>
<dbReference type="SMART" id="SM00490">
    <property type="entry name" value="HELICc"/>
    <property type="match status" value="1"/>
</dbReference>
<dbReference type="GO" id="GO:0006355">
    <property type="term" value="P:regulation of DNA-templated transcription"/>
    <property type="evidence" value="ECO:0007669"/>
    <property type="project" value="UniProtKB-UniRule"/>
</dbReference>
<dbReference type="STRING" id="1208918.CDEE_0790"/>
<keyword evidence="6" id="KW-0347">Helicase</keyword>
<dbReference type="InterPro" id="IPR041471">
    <property type="entry name" value="UvrB_inter"/>
</dbReference>
<dbReference type="Gene3D" id="3.40.50.300">
    <property type="entry name" value="P-loop containing nucleotide triphosphate hydrolases"/>
    <property type="match status" value="2"/>
</dbReference>
<keyword evidence="17" id="KW-1185">Reference proteome</keyword>
<dbReference type="GO" id="GO:0005524">
    <property type="term" value="F:ATP binding"/>
    <property type="evidence" value="ECO:0007669"/>
    <property type="project" value="UniProtKB-UniRule"/>
</dbReference>
<dbReference type="Pfam" id="PF00270">
    <property type="entry name" value="DEAD"/>
    <property type="match status" value="1"/>
</dbReference>
<evidence type="ECO:0000256" key="1">
    <source>
        <dbReference type="ARBA" id="ARBA00004496"/>
    </source>
</evidence>
<evidence type="ECO:0000256" key="5">
    <source>
        <dbReference type="ARBA" id="ARBA00022801"/>
    </source>
</evidence>
<proteinExistence type="inferred from homology"/>
<dbReference type="Gene3D" id="3.40.50.11140">
    <property type="match status" value="1"/>
</dbReference>
<dbReference type="Pfam" id="PF21132">
    <property type="entry name" value="MFD_D3"/>
    <property type="match status" value="1"/>
</dbReference>
<evidence type="ECO:0000313" key="16">
    <source>
        <dbReference type="EMBL" id="AGF47771.1"/>
    </source>
</evidence>
<keyword evidence="8 13" id="KW-0238">DNA-binding</keyword>
<dbReference type="Proteomes" id="UP000011686">
    <property type="component" value="Chromosome"/>
</dbReference>
<evidence type="ECO:0000256" key="11">
    <source>
        <dbReference type="ARBA" id="ARBA00061399"/>
    </source>
</evidence>
<dbReference type="Gene3D" id="2.40.10.170">
    <property type="match status" value="1"/>
</dbReference>
<dbReference type="PATRIC" id="fig|1208918.3.peg.471"/>
<dbReference type="SMART" id="SM00982">
    <property type="entry name" value="TRCF"/>
    <property type="match status" value="1"/>
</dbReference>
<reference evidence="16 17" key="1">
    <citation type="journal article" date="2013" name="Genome Biol. Evol.">
        <title>Genome evolution and phylogenomic analysis of candidatus kinetoplastibacterium, the betaproteobacterial endosymbionts of strigomonas and angomonas.</title>
        <authorList>
            <person name="Alves J.M."/>
            <person name="Serrano M.G."/>
            <person name="Maia da Silva F."/>
            <person name="Voegtly L.J."/>
            <person name="Matveyev A.V."/>
            <person name="Teixeira M.M."/>
            <person name="Camargo E.P."/>
            <person name="Buck G.A."/>
        </authorList>
    </citation>
    <scope>NUCLEOTIDE SEQUENCE [LARGE SCALE GENOMIC DNA]</scope>
    <source>
        <strain evidence="16 17">TCC036E</strain>
    </source>
</reference>
<evidence type="ECO:0000313" key="17">
    <source>
        <dbReference type="Proteomes" id="UP000011686"/>
    </source>
</evidence>
<dbReference type="InterPro" id="IPR047112">
    <property type="entry name" value="RecG/Mfd"/>
</dbReference>
<dbReference type="InterPro" id="IPR005118">
    <property type="entry name" value="TRCF_C"/>
</dbReference>
<dbReference type="PROSITE" id="PS51194">
    <property type="entry name" value="HELICASE_CTER"/>
    <property type="match status" value="1"/>
</dbReference>
<organism evidence="16 17">
    <name type="scientific">Candidatus Kinetoplastidibacterium crithidiae TCC036E</name>
    <dbReference type="NCBI Taxonomy" id="1208918"/>
    <lineage>
        <taxon>Bacteria</taxon>
        <taxon>Pseudomonadati</taxon>
        <taxon>Pseudomonadota</taxon>
        <taxon>Betaproteobacteria</taxon>
        <taxon>Candidatus Kinetoplastidibacterium</taxon>
    </lineage>
</organism>
<dbReference type="InterPro" id="IPR036101">
    <property type="entry name" value="CarD-like/TRCF_RID_sf"/>
</dbReference>
<dbReference type="SMART" id="SM01058">
    <property type="entry name" value="CarD_TRCF"/>
    <property type="match status" value="1"/>
</dbReference>
<name>M1LUK2_9PROT</name>
<evidence type="ECO:0000256" key="12">
    <source>
        <dbReference type="ARBA" id="ARBA00070128"/>
    </source>
</evidence>
<dbReference type="PROSITE" id="PS51192">
    <property type="entry name" value="HELICASE_ATP_BIND_1"/>
    <property type="match status" value="1"/>
</dbReference>
<dbReference type="SUPFAM" id="SSF143517">
    <property type="entry name" value="TRCF domain-like"/>
    <property type="match status" value="1"/>
</dbReference>
<dbReference type="FunFam" id="3.40.50.300:FF:000300">
    <property type="entry name" value="Transcription-repair-coupling factor"/>
    <property type="match status" value="1"/>
</dbReference>
<dbReference type="GO" id="GO:0003678">
    <property type="term" value="F:DNA helicase activity"/>
    <property type="evidence" value="ECO:0007669"/>
    <property type="project" value="TreeGrafter"/>
</dbReference>
<dbReference type="InterPro" id="IPR004576">
    <property type="entry name" value="Mfd"/>
</dbReference>
<protein>
    <recommendedName>
        <fullName evidence="12 13">Transcription-repair-coupling factor</fullName>
        <shortName evidence="13">TRCF</shortName>
        <ecNumber evidence="13">3.6.4.-</ecNumber>
    </recommendedName>
</protein>
<comment type="similarity">
    <text evidence="11 13">In the C-terminal section; belongs to the helicase family. RecG subfamily.</text>
</comment>
<dbReference type="GO" id="GO:0000716">
    <property type="term" value="P:transcription-coupled nucleotide-excision repair, DNA damage recognition"/>
    <property type="evidence" value="ECO:0007669"/>
    <property type="project" value="UniProtKB-UniRule"/>
</dbReference>
<dbReference type="InterPro" id="IPR014001">
    <property type="entry name" value="Helicase_ATP-bd"/>
</dbReference>
<dbReference type="InterPro" id="IPR001650">
    <property type="entry name" value="Helicase_C-like"/>
</dbReference>
<evidence type="ECO:0000259" key="14">
    <source>
        <dbReference type="PROSITE" id="PS51192"/>
    </source>
</evidence>
<dbReference type="EMBL" id="CP003804">
    <property type="protein sequence ID" value="AGF47771.1"/>
    <property type="molecule type" value="Genomic_DNA"/>
</dbReference>
<dbReference type="InterPro" id="IPR037235">
    <property type="entry name" value="TRCF-like_C_D7"/>
</dbReference>
<evidence type="ECO:0000256" key="2">
    <source>
        <dbReference type="ARBA" id="ARBA00022490"/>
    </source>
</evidence>
<feature type="domain" description="Helicase ATP-binding" evidence="14">
    <location>
        <begin position="621"/>
        <end position="782"/>
    </location>
</feature>
<feature type="domain" description="Helicase C-terminal" evidence="15">
    <location>
        <begin position="804"/>
        <end position="957"/>
    </location>
</feature>
<dbReference type="PANTHER" id="PTHR47964:SF1">
    <property type="entry name" value="ATP-DEPENDENT DNA HELICASE HOMOLOG RECG, CHLOROPLASTIC"/>
    <property type="match status" value="1"/>
</dbReference>
<accession>M1LUK2</accession>
<dbReference type="Pfam" id="PF03461">
    <property type="entry name" value="TRCF"/>
    <property type="match status" value="1"/>
</dbReference>
<dbReference type="Pfam" id="PF00271">
    <property type="entry name" value="Helicase_C"/>
    <property type="match status" value="1"/>
</dbReference>
<dbReference type="NCBIfam" id="TIGR00580">
    <property type="entry name" value="mfd"/>
    <property type="match status" value="1"/>
</dbReference>
<dbReference type="InterPro" id="IPR048635">
    <property type="entry name" value="MFD_D3"/>
</dbReference>
<keyword evidence="7 13" id="KW-0067">ATP-binding</keyword>
<evidence type="ECO:0000256" key="10">
    <source>
        <dbReference type="ARBA" id="ARBA00061104"/>
    </source>
</evidence>
<dbReference type="Gene3D" id="3.40.50.11180">
    <property type="match status" value="1"/>
</dbReference>
<dbReference type="GO" id="GO:0005737">
    <property type="term" value="C:cytoplasm"/>
    <property type="evidence" value="ECO:0007669"/>
    <property type="project" value="UniProtKB-SubCell"/>
</dbReference>
<dbReference type="InterPro" id="IPR011545">
    <property type="entry name" value="DEAD/DEAH_box_helicase_dom"/>
</dbReference>
<dbReference type="RefSeq" id="WP_015238386.1">
    <property type="nucleotide sequence ID" value="NC_020283.1"/>
</dbReference>
<evidence type="ECO:0000256" key="9">
    <source>
        <dbReference type="ARBA" id="ARBA00023204"/>
    </source>
</evidence>
<evidence type="ECO:0000256" key="7">
    <source>
        <dbReference type="ARBA" id="ARBA00022840"/>
    </source>
</evidence>
<gene>
    <name evidence="13" type="primary">mfd</name>
    <name evidence="16" type="ORF">CDEE_0790</name>
</gene>
<dbReference type="AlphaFoldDB" id="M1LUK2"/>
<dbReference type="SUPFAM" id="SSF141259">
    <property type="entry name" value="CarD-like"/>
    <property type="match status" value="1"/>
</dbReference>
<comment type="similarity">
    <text evidence="10 13">In the N-terminal section; belongs to the UvrB family.</text>
</comment>
<evidence type="ECO:0000256" key="3">
    <source>
        <dbReference type="ARBA" id="ARBA00022741"/>
    </source>
</evidence>
<dbReference type="SUPFAM" id="SSF52540">
    <property type="entry name" value="P-loop containing nucleoside triphosphate hydrolases"/>
    <property type="match status" value="4"/>
</dbReference>